<sequence>MNSANKNLTLTFLSSSTTDQLTAIAMLLVMLVAFAYLKKARKILEMSIRLFDTTPIEREYKCVHTWHTNEHGQIYDIWGYVATKKPNPLPIDAIYLLYTGTAVAIIYLLSSLGLLIGVLRKKHNFFLAWLVIEVLVSLGVVLLMMLVSCKDNNIEYDSKLEFMSFCSIILLLHLFIWDLIRSYYGKLVVTAKHLGKPIASIPSNGPNTDTCPASENVLQQAVLKYTDINEVV</sequence>
<keyword evidence="1" id="KW-1133">Transmembrane helix</keyword>
<organism evidence="2 3">
    <name type="scientific">Anopheles maculatus</name>
    <dbReference type="NCBI Taxonomy" id="74869"/>
    <lineage>
        <taxon>Eukaryota</taxon>
        <taxon>Metazoa</taxon>
        <taxon>Ecdysozoa</taxon>
        <taxon>Arthropoda</taxon>
        <taxon>Hexapoda</taxon>
        <taxon>Insecta</taxon>
        <taxon>Pterygota</taxon>
        <taxon>Neoptera</taxon>
        <taxon>Endopterygota</taxon>
        <taxon>Diptera</taxon>
        <taxon>Nematocera</taxon>
        <taxon>Culicoidea</taxon>
        <taxon>Culicidae</taxon>
        <taxon>Anophelinae</taxon>
        <taxon>Anopheles</taxon>
        <taxon>Anopheles maculatus group</taxon>
    </lineage>
</organism>
<keyword evidence="3" id="KW-1185">Reference proteome</keyword>
<feature type="transmembrane region" description="Helical" evidence="1">
    <location>
        <begin position="94"/>
        <end position="119"/>
    </location>
</feature>
<dbReference type="EnsemblMetazoa" id="AMAM019581-RA">
    <property type="protein sequence ID" value="AMAM019581-PA"/>
    <property type="gene ID" value="AMAM019581"/>
</dbReference>
<accession>A0A182T4Q5</accession>
<dbReference type="VEuPathDB" id="VectorBase:AMAM019581"/>
<reference evidence="2" key="2">
    <citation type="submission" date="2020-05" db="UniProtKB">
        <authorList>
            <consortium name="EnsemblMetazoa"/>
        </authorList>
    </citation>
    <scope>IDENTIFICATION</scope>
    <source>
        <strain evidence="2">maculatus3</strain>
    </source>
</reference>
<evidence type="ECO:0000313" key="3">
    <source>
        <dbReference type="Proteomes" id="UP000075901"/>
    </source>
</evidence>
<protein>
    <submittedName>
        <fullName evidence="2">Uncharacterized protein</fullName>
    </submittedName>
</protein>
<proteinExistence type="predicted"/>
<feature type="transmembrane region" description="Helical" evidence="1">
    <location>
        <begin position="20"/>
        <end position="37"/>
    </location>
</feature>
<keyword evidence="1" id="KW-0812">Transmembrane</keyword>
<evidence type="ECO:0000313" key="2">
    <source>
        <dbReference type="EnsemblMetazoa" id="AMAM019581-PA"/>
    </source>
</evidence>
<name>A0A182T4Q5_9DIPT</name>
<reference evidence="3" key="1">
    <citation type="submission" date="2013-09" db="EMBL/GenBank/DDBJ databases">
        <title>The Genome Sequence of Anopheles maculatus species B.</title>
        <authorList>
            <consortium name="The Broad Institute Genomics Platform"/>
            <person name="Neafsey D.E."/>
            <person name="Besansky N."/>
            <person name="Howell P."/>
            <person name="Walton C."/>
            <person name="Young S.K."/>
            <person name="Zeng Q."/>
            <person name="Gargeya S."/>
            <person name="Fitzgerald M."/>
            <person name="Haas B."/>
            <person name="Abouelleil A."/>
            <person name="Allen A.W."/>
            <person name="Alvarado L."/>
            <person name="Arachchi H.M."/>
            <person name="Berlin A.M."/>
            <person name="Chapman S.B."/>
            <person name="Gainer-Dewar J."/>
            <person name="Goldberg J."/>
            <person name="Griggs A."/>
            <person name="Gujja S."/>
            <person name="Hansen M."/>
            <person name="Howarth C."/>
            <person name="Imamovic A."/>
            <person name="Ireland A."/>
            <person name="Larimer J."/>
            <person name="McCowan C."/>
            <person name="Murphy C."/>
            <person name="Pearson M."/>
            <person name="Poon T.W."/>
            <person name="Priest M."/>
            <person name="Roberts A."/>
            <person name="Saif S."/>
            <person name="Shea T."/>
            <person name="Sisk P."/>
            <person name="Sykes S."/>
            <person name="Wortman J."/>
            <person name="Nusbaum C."/>
            <person name="Birren B."/>
        </authorList>
    </citation>
    <scope>NUCLEOTIDE SEQUENCE [LARGE SCALE GENOMIC DNA]</scope>
    <source>
        <strain evidence="3">maculatus3</strain>
    </source>
</reference>
<feature type="transmembrane region" description="Helical" evidence="1">
    <location>
        <begin position="160"/>
        <end position="180"/>
    </location>
</feature>
<dbReference type="Proteomes" id="UP000075901">
    <property type="component" value="Unassembled WGS sequence"/>
</dbReference>
<feature type="transmembrane region" description="Helical" evidence="1">
    <location>
        <begin position="125"/>
        <end position="148"/>
    </location>
</feature>
<evidence type="ECO:0000256" key="1">
    <source>
        <dbReference type="SAM" id="Phobius"/>
    </source>
</evidence>
<keyword evidence="1" id="KW-0472">Membrane</keyword>
<dbReference type="AlphaFoldDB" id="A0A182T4Q5"/>